<dbReference type="PROSITE" id="PS01124">
    <property type="entry name" value="HTH_ARAC_FAMILY_2"/>
    <property type="match status" value="1"/>
</dbReference>
<dbReference type="Gene3D" id="1.10.10.60">
    <property type="entry name" value="Homeodomain-like"/>
    <property type="match status" value="2"/>
</dbReference>
<evidence type="ECO:0000259" key="4">
    <source>
        <dbReference type="PROSITE" id="PS01124"/>
    </source>
</evidence>
<evidence type="ECO:0000313" key="5">
    <source>
        <dbReference type="EMBL" id="CUO41751.1"/>
    </source>
</evidence>
<dbReference type="EMBL" id="CZAE01000001">
    <property type="protein sequence ID" value="CUO41751.1"/>
    <property type="molecule type" value="Genomic_DNA"/>
</dbReference>
<dbReference type="AlphaFoldDB" id="A0A174EWA6"/>
<accession>A0A3E5GMW7</accession>
<dbReference type="InterPro" id="IPR003313">
    <property type="entry name" value="AraC-bd"/>
</dbReference>
<name>A0A174EWA6_9BACE</name>
<dbReference type="PANTHER" id="PTHR43280:SF27">
    <property type="entry name" value="TRANSCRIPTIONAL REGULATOR MTLR"/>
    <property type="match status" value="1"/>
</dbReference>
<dbReference type="GO" id="GO:0003700">
    <property type="term" value="F:DNA-binding transcription factor activity"/>
    <property type="evidence" value="ECO:0007669"/>
    <property type="project" value="InterPro"/>
</dbReference>
<dbReference type="SUPFAM" id="SSF51215">
    <property type="entry name" value="Regulatory protein AraC"/>
    <property type="match status" value="1"/>
</dbReference>
<evidence type="ECO:0000313" key="7">
    <source>
        <dbReference type="Proteomes" id="UP000095606"/>
    </source>
</evidence>
<gene>
    <name evidence="5" type="primary">melR_1</name>
    <name evidence="5" type="ORF">ERS852461_00231</name>
    <name evidence="6" type="ORF">NXY30_10110</name>
</gene>
<dbReference type="RefSeq" id="WP_007833361.1">
    <property type="nucleotide sequence ID" value="NZ_CABMFH010000001.1"/>
</dbReference>
<organism evidence="5 7">
    <name type="scientific">Bacteroides faecis</name>
    <dbReference type="NCBI Taxonomy" id="674529"/>
    <lineage>
        <taxon>Bacteria</taxon>
        <taxon>Pseudomonadati</taxon>
        <taxon>Bacteroidota</taxon>
        <taxon>Bacteroidia</taxon>
        <taxon>Bacteroidales</taxon>
        <taxon>Bacteroidaceae</taxon>
        <taxon>Bacteroides</taxon>
    </lineage>
</organism>
<dbReference type="Proteomes" id="UP001060104">
    <property type="component" value="Chromosome"/>
</dbReference>
<evidence type="ECO:0000256" key="3">
    <source>
        <dbReference type="ARBA" id="ARBA00023163"/>
    </source>
</evidence>
<dbReference type="InterPro" id="IPR020449">
    <property type="entry name" value="Tscrpt_reg_AraC-type_HTH"/>
</dbReference>
<keyword evidence="1" id="KW-0805">Transcription regulation</keyword>
<dbReference type="InterPro" id="IPR014710">
    <property type="entry name" value="RmlC-like_jellyroll"/>
</dbReference>
<dbReference type="PANTHER" id="PTHR43280">
    <property type="entry name" value="ARAC-FAMILY TRANSCRIPTIONAL REGULATOR"/>
    <property type="match status" value="1"/>
</dbReference>
<dbReference type="GO" id="GO:0043565">
    <property type="term" value="F:sequence-specific DNA binding"/>
    <property type="evidence" value="ECO:0007669"/>
    <property type="project" value="InterPro"/>
</dbReference>
<dbReference type="Pfam" id="PF12833">
    <property type="entry name" value="HTH_18"/>
    <property type="match status" value="1"/>
</dbReference>
<dbReference type="SMART" id="SM00342">
    <property type="entry name" value="HTH_ARAC"/>
    <property type="match status" value="1"/>
</dbReference>
<protein>
    <submittedName>
        <fullName evidence="5">AraC family transcriptional regulator</fullName>
    </submittedName>
</protein>
<keyword evidence="2" id="KW-0238">DNA-binding</keyword>
<dbReference type="PRINTS" id="PR00032">
    <property type="entry name" value="HTHARAC"/>
</dbReference>
<dbReference type="Proteomes" id="UP000095606">
    <property type="component" value="Unassembled WGS sequence"/>
</dbReference>
<dbReference type="SUPFAM" id="SSF46689">
    <property type="entry name" value="Homeodomain-like"/>
    <property type="match status" value="2"/>
</dbReference>
<dbReference type="PROSITE" id="PS00041">
    <property type="entry name" value="HTH_ARAC_FAMILY_1"/>
    <property type="match status" value="1"/>
</dbReference>
<keyword evidence="8" id="KW-1185">Reference proteome</keyword>
<evidence type="ECO:0000256" key="1">
    <source>
        <dbReference type="ARBA" id="ARBA00023015"/>
    </source>
</evidence>
<dbReference type="EMBL" id="CP103141">
    <property type="protein sequence ID" value="UVQ76691.1"/>
    <property type="molecule type" value="Genomic_DNA"/>
</dbReference>
<dbReference type="InterPro" id="IPR018062">
    <property type="entry name" value="HTH_AraC-typ_CS"/>
</dbReference>
<keyword evidence="3" id="KW-0804">Transcription</keyword>
<evidence type="ECO:0000313" key="6">
    <source>
        <dbReference type="EMBL" id="UVQ76691.1"/>
    </source>
</evidence>
<dbReference type="Gene3D" id="2.60.120.10">
    <property type="entry name" value="Jelly Rolls"/>
    <property type="match status" value="1"/>
</dbReference>
<dbReference type="InterPro" id="IPR009057">
    <property type="entry name" value="Homeodomain-like_sf"/>
</dbReference>
<accession>A0A174EWA6</accession>
<reference evidence="5 7" key="1">
    <citation type="submission" date="2015-09" db="EMBL/GenBank/DDBJ databases">
        <authorList>
            <consortium name="Pathogen Informatics"/>
        </authorList>
    </citation>
    <scope>NUCLEOTIDE SEQUENCE [LARGE SCALE GENOMIC DNA]</scope>
    <source>
        <strain evidence="5 7">2789STDY5834846</strain>
    </source>
</reference>
<dbReference type="InterPro" id="IPR037923">
    <property type="entry name" value="HTH-like"/>
</dbReference>
<dbReference type="GeneID" id="69588910"/>
<dbReference type="InterPro" id="IPR018060">
    <property type="entry name" value="HTH_AraC"/>
</dbReference>
<evidence type="ECO:0000313" key="8">
    <source>
        <dbReference type="Proteomes" id="UP001060104"/>
    </source>
</evidence>
<proteinExistence type="predicted"/>
<dbReference type="Pfam" id="PF02311">
    <property type="entry name" value="AraC_binding"/>
    <property type="match status" value="1"/>
</dbReference>
<reference evidence="6" key="2">
    <citation type="submission" date="2022-08" db="EMBL/GenBank/DDBJ databases">
        <title>Genome Sequencing of Bacteroides fragilis Group Isolates with Nanopore Technology.</title>
        <authorList>
            <person name="Tisza M.J."/>
            <person name="Smith D."/>
            <person name="Dekker J.P."/>
        </authorList>
    </citation>
    <scope>NUCLEOTIDE SEQUENCE</scope>
    <source>
        <strain evidence="6">BFG-527</strain>
    </source>
</reference>
<evidence type="ECO:0000256" key="2">
    <source>
        <dbReference type="ARBA" id="ARBA00023125"/>
    </source>
</evidence>
<sequence length="288" mass="33074">MEDTAIPYELPEAENHSFFFIDQRTEPSLEAKLHRHDAWELYYVVHGQGNRMAGDTLQHFEAGDVALIPPSMLHRWEYAADSADEDGCVRYLMVAFKHSLVERSMEVFPELRNRLADVMFPTDALKFGPESVRVIRKTLSEMNGMDELGRLSAMFRLLPVIFTSSDHIFAGKPMRIEKNVRRMQQICAYVMKHYVHSIALDDIAAEVGMNRSAFCSYFKRCKGMTFSQFVTQYRLNTACDLLKHSQKGVSEICYLVGFNDLPHFVRVFTSTMGMPPSKYRKQFKAGNG</sequence>
<feature type="domain" description="HTH araC/xylS-type" evidence="4">
    <location>
        <begin position="184"/>
        <end position="282"/>
    </location>
</feature>